<sequence>MNISFPLFRLPLLLIFAGSSLILSCTQDHTPTEADAALATQHCTSCHAFAGPELLPRDTWEKSVLPYMALRMGVKSEIAEMDSLNELELQLEPPKPLISEEDWARIKNYYLALAPEKLEEKTIPPLEMQRGQFELKRGQLFSEKMTNISCVKIDPERQVVYACDDANGEIWALSPGGLPKNRYGNQLAVSNIELTKKGLLVTYIGPSVGITVHPNGFSQLVDVQENAAQNANLMLTKLYRPTQTLPVDLNNDGLEELVTCEFGVIEGSFSVWYPQTNGTYRKKILSPTPGAIRAEVVDWDRDGRKDLVVLFAQGDERLMLYRNTGNDTFEEKMLMRFPPVYGSSYFELADLNGDGRLDILYTCGDNADYSRILKPYHGVYAFEQKPDGDFRQKFHFPLHGAYKAVARDFDGDGDQDIVAIAYFGHYDSKTPNDLVYLENREGKFAPQLLPGIGRGRWMCLDAADLDGDGDDDIALGSHPVGLMPGGFRKDWSSGPGVIFLINQQK</sequence>
<accession>A0A4R4KHG0</accession>
<evidence type="ECO:0000256" key="1">
    <source>
        <dbReference type="ARBA" id="ARBA00022729"/>
    </source>
</evidence>
<dbReference type="EMBL" id="SMJU01000005">
    <property type="protein sequence ID" value="TDB66081.1"/>
    <property type="molecule type" value="Genomic_DNA"/>
</dbReference>
<proteinExistence type="predicted"/>
<dbReference type="OrthoDB" id="1391917at2"/>
<reference evidence="3 4" key="1">
    <citation type="submission" date="2019-02" db="EMBL/GenBank/DDBJ databases">
        <title>Arundinibacter roseus gen. nov., sp. nov., a new member of the family Cytophagaceae.</title>
        <authorList>
            <person name="Szuroczki S."/>
            <person name="Khayer B."/>
            <person name="Sproer C."/>
            <person name="Toumi M."/>
            <person name="Szabo A."/>
            <person name="Felfoldi T."/>
            <person name="Schumann P."/>
            <person name="Toth E."/>
        </authorList>
    </citation>
    <scope>NUCLEOTIDE SEQUENCE [LARGE SCALE GENOMIC DNA]</scope>
    <source>
        <strain evidence="3 4">DMA-k-7a</strain>
    </source>
</reference>
<keyword evidence="1 2" id="KW-0732">Signal</keyword>
<organism evidence="3 4">
    <name type="scientific">Arundinibacter roseus</name>
    <dbReference type="NCBI Taxonomy" id="2070510"/>
    <lineage>
        <taxon>Bacteria</taxon>
        <taxon>Pseudomonadati</taxon>
        <taxon>Bacteroidota</taxon>
        <taxon>Cytophagia</taxon>
        <taxon>Cytophagales</taxon>
        <taxon>Spirosomataceae</taxon>
        <taxon>Arundinibacter</taxon>
    </lineage>
</organism>
<dbReference type="RefSeq" id="WP_132117091.1">
    <property type="nucleotide sequence ID" value="NZ_SMJU01000005.1"/>
</dbReference>
<dbReference type="InterPro" id="IPR028994">
    <property type="entry name" value="Integrin_alpha_N"/>
</dbReference>
<evidence type="ECO:0000313" key="4">
    <source>
        <dbReference type="Proteomes" id="UP000295706"/>
    </source>
</evidence>
<dbReference type="Gene3D" id="2.130.10.130">
    <property type="entry name" value="Integrin alpha, N-terminal"/>
    <property type="match status" value="2"/>
</dbReference>
<feature type="chain" id="PRO_5020863387" evidence="2">
    <location>
        <begin position="25"/>
        <end position="505"/>
    </location>
</feature>
<evidence type="ECO:0000256" key="2">
    <source>
        <dbReference type="SAM" id="SignalP"/>
    </source>
</evidence>
<evidence type="ECO:0000313" key="3">
    <source>
        <dbReference type="EMBL" id="TDB66081.1"/>
    </source>
</evidence>
<gene>
    <name evidence="3" type="ORF">EZE20_10010</name>
</gene>
<dbReference type="InterPro" id="IPR013517">
    <property type="entry name" value="FG-GAP"/>
</dbReference>
<dbReference type="Pfam" id="PF13517">
    <property type="entry name" value="FG-GAP_3"/>
    <property type="match status" value="2"/>
</dbReference>
<dbReference type="PANTHER" id="PTHR44103:SF1">
    <property type="entry name" value="PROPROTEIN CONVERTASE P"/>
    <property type="match status" value="1"/>
</dbReference>
<dbReference type="SUPFAM" id="SSF69318">
    <property type="entry name" value="Integrin alpha N-terminal domain"/>
    <property type="match status" value="1"/>
</dbReference>
<dbReference type="PANTHER" id="PTHR44103">
    <property type="entry name" value="PROPROTEIN CONVERTASE P"/>
    <property type="match status" value="1"/>
</dbReference>
<feature type="signal peptide" evidence="2">
    <location>
        <begin position="1"/>
        <end position="24"/>
    </location>
</feature>
<protein>
    <submittedName>
        <fullName evidence="3">VCBS repeat-containing protein</fullName>
    </submittedName>
</protein>
<name>A0A4R4KHG0_9BACT</name>
<keyword evidence="4" id="KW-1185">Reference proteome</keyword>
<dbReference type="AlphaFoldDB" id="A0A4R4KHG0"/>
<comment type="caution">
    <text evidence="3">The sequence shown here is derived from an EMBL/GenBank/DDBJ whole genome shotgun (WGS) entry which is preliminary data.</text>
</comment>
<dbReference type="Proteomes" id="UP000295706">
    <property type="component" value="Unassembled WGS sequence"/>
</dbReference>